<evidence type="ECO:0000313" key="2">
    <source>
        <dbReference type="EMBL" id="GBG33690.1"/>
    </source>
</evidence>
<feature type="region of interest" description="Disordered" evidence="1">
    <location>
        <begin position="1"/>
        <end position="74"/>
    </location>
</feature>
<protein>
    <submittedName>
        <fullName evidence="2">Uncharacterized protein</fullName>
    </submittedName>
</protein>
<comment type="caution">
    <text evidence="2">The sequence shown here is derived from an EMBL/GenBank/DDBJ whole genome shotgun (WGS) entry which is preliminary data.</text>
</comment>
<dbReference type="Proteomes" id="UP000241890">
    <property type="component" value="Unassembled WGS sequence"/>
</dbReference>
<feature type="compositionally biased region" description="Basic and acidic residues" evidence="1">
    <location>
        <begin position="30"/>
        <end position="44"/>
    </location>
</feature>
<dbReference type="InParanoid" id="A0A2R5GS65"/>
<evidence type="ECO:0000313" key="3">
    <source>
        <dbReference type="Proteomes" id="UP000241890"/>
    </source>
</evidence>
<proteinExistence type="predicted"/>
<accession>A0A2R5GS65</accession>
<keyword evidence="3" id="KW-1185">Reference proteome</keyword>
<organism evidence="2 3">
    <name type="scientific">Hondaea fermentalgiana</name>
    <dbReference type="NCBI Taxonomy" id="2315210"/>
    <lineage>
        <taxon>Eukaryota</taxon>
        <taxon>Sar</taxon>
        <taxon>Stramenopiles</taxon>
        <taxon>Bigyra</taxon>
        <taxon>Labyrinthulomycetes</taxon>
        <taxon>Thraustochytrida</taxon>
        <taxon>Thraustochytriidae</taxon>
        <taxon>Hondaea</taxon>
    </lineage>
</organism>
<name>A0A2R5GS65_9STRA</name>
<dbReference type="EMBL" id="BEYU01000166">
    <property type="protein sequence ID" value="GBG33690.1"/>
    <property type="molecule type" value="Genomic_DNA"/>
</dbReference>
<sequence>MDAPASSAGVATGSSKCTLEDEANAVARRPSLEGRLDRSNGEDNNHDDDDDDDDDDNDGDDDNEREETADRAWETIGVPLGIPEDALPGVVGVCNKRRNSVGNGLVVQGKYKNYFDKPSFQWVTLTRINQMIDKATSSMNKGAEPRVADKRVMKSLEMGNLVARLIEALISDNDTSLAIYGQITMASATRRHLTAMQMERSAHWNDLSALVGSVRFSPPARLETGVDPSVAPASPYKPSSGNDVQVLLRQIRQDVMKVKVAFEASGQNESTLDEMNERGTTMLNGHGDYGAAMTSDGAADTSAGAYGDNNAAMRSEGADGTRPDAGAAAFKKVAASCKLNAESVMYVARLLLEKDHGVSSKVGNLLDSRAQSIDDVDVDVDNITQTRKRARITPMGSSNIGSLMSSASNIINTRQEALLQSKKEVA</sequence>
<dbReference type="AlphaFoldDB" id="A0A2R5GS65"/>
<gene>
    <name evidence="2" type="ORF">FCC1311_099132</name>
</gene>
<reference evidence="2 3" key="1">
    <citation type="submission" date="2017-12" db="EMBL/GenBank/DDBJ databases">
        <title>Sequencing, de novo assembly and annotation of complete genome of a new Thraustochytrid species, strain FCC1311.</title>
        <authorList>
            <person name="Sedici K."/>
            <person name="Godart F."/>
            <person name="Aiese Cigliano R."/>
            <person name="Sanseverino W."/>
            <person name="Barakat M."/>
            <person name="Ortet P."/>
            <person name="Marechal E."/>
            <person name="Cagnac O."/>
            <person name="Amato A."/>
        </authorList>
    </citation>
    <scope>NUCLEOTIDE SEQUENCE [LARGE SCALE GENOMIC DNA]</scope>
</reference>
<feature type="compositionally biased region" description="Acidic residues" evidence="1">
    <location>
        <begin position="45"/>
        <end position="65"/>
    </location>
</feature>
<evidence type="ECO:0000256" key="1">
    <source>
        <dbReference type="SAM" id="MobiDB-lite"/>
    </source>
</evidence>